<feature type="transmembrane region" description="Helical" evidence="2">
    <location>
        <begin position="257"/>
        <end position="282"/>
    </location>
</feature>
<reference evidence="4" key="1">
    <citation type="submission" date="2017-06" db="EMBL/GenBank/DDBJ databases">
        <title>Genome analysis of Fimbriiglobus ruber SP5, the first member of the order Planctomycetales with confirmed chitinolytic capability.</title>
        <authorList>
            <person name="Ravin N.V."/>
            <person name="Rakitin A.L."/>
            <person name="Ivanova A.A."/>
            <person name="Beletsky A.V."/>
            <person name="Kulichevskaya I.S."/>
            <person name="Mardanov A.V."/>
            <person name="Dedysh S.N."/>
        </authorList>
    </citation>
    <scope>NUCLEOTIDE SEQUENCE [LARGE SCALE GENOMIC DNA]</scope>
    <source>
        <strain evidence="4">SP5</strain>
    </source>
</reference>
<keyword evidence="2" id="KW-0472">Membrane</keyword>
<dbReference type="Proteomes" id="UP000214646">
    <property type="component" value="Unassembled WGS sequence"/>
</dbReference>
<evidence type="ECO:0000313" key="3">
    <source>
        <dbReference type="EMBL" id="OWK39725.1"/>
    </source>
</evidence>
<gene>
    <name evidence="3" type="ORF">FRUB_05615</name>
</gene>
<evidence type="ECO:0000256" key="1">
    <source>
        <dbReference type="SAM" id="MobiDB-lite"/>
    </source>
</evidence>
<feature type="region of interest" description="Disordered" evidence="1">
    <location>
        <begin position="111"/>
        <end position="158"/>
    </location>
</feature>
<keyword evidence="2" id="KW-1133">Transmembrane helix</keyword>
<protein>
    <recommendedName>
        <fullName evidence="5">PepSY domain-containing protein</fullName>
    </recommendedName>
</protein>
<organism evidence="3 4">
    <name type="scientific">Fimbriiglobus ruber</name>
    <dbReference type="NCBI Taxonomy" id="1908690"/>
    <lineage>
        <taxon>Bacteria</taxon>
        <taxon>Pseudomonadati</taxon>
        <taxon>Planctomycetota</taxon>
        <taxon>Planctomycetia</taxon>
        <taxon>Gemmatales</taxon>
        <taxon>Gemmataceae</taxon>
        <taxon>Fimbriiglobus</taxon>
    </lineage>
</organism>
<evidence type="ECO:0008006" key="5">
    <source>
        <dbReference type="Google" id="ProtNLM"/>
    </source>
</evidence>
<keyword evidence="2" id="KW-0812">Transmembrane</keyword>
<comment type="caution">
    <text evidence="3">The sequence shown here is derived from an EMBL/GenBank/DDBJ whole genome shotgun (WGS) entry which is preliminary data.</text>
</comment>
<evidence type="ECO:0000256" key="2">
    <source>
        <dbReference type="SAM" id="Phobius"/>
    </source>
</evidence>
<dbReference type="RefSeq" id="WP_238602764.1">
    <property type="nucleotide sequence ID" value="NZ_NIDE01000009.1"/>
</dbReference>
<keyword evidence="4" id="KW-1185">Reference proteome</keyword>
<dbReference type="AlphaFoldDB" id="A0A225DTL9"/>
<dbReference type="EMBL" id="NIDE01000009">
    <property type="protein sequence ID" value="OWK39725.1"/>
    <property type="molecule type" value="Genomic_DNA"/>
</dbReference>
<proteinExistence type="predicted"/>
<accession>A0A225DTL9</accession>
<sequence>MYAGLLMLPWVLLYGVTAFLFNHPSVFSDAPTVEFGATALVGTPMECPPTPVELAGQVVVALQARAPAGMSYALIEPEAAKYNHDAAFATVKADGREVSLLIDATGKGGTVRSRPAATAETGGVAPFAIGGRPAGGKTRSPNRERGGDSGKGQATARATDGLKLDYTLHERVLQSIPAMLERTGFPNGDVTVTSVPDLVFLMDADGKRCRVTYNAQTGAVGGRPADDTAVEPTLSPRRFLTRMHLQHGYPGEVSVRWVWAVVVDIMAGVMVFWWLSGVLMWWQIKATRWLGFAVLVVSATTAVAVGFGMHEFLSAAGR</sequence>
<evidence type="ECO:0000313" key="4">
    <source>
        <dbReference type="Proteomes" id="UP000214646"/>
    </source>
</evidence>
<feature type="transmembrane region" description="Helical" evidence="2">
    <location>
        <begin position="289"/>
        <end position="309"/>
    </location>
</feature>
<name>A0A225DTL9_9BACT</name>